<dbReference type="PANTHER" id="PTHR38608">
    <property type="entry name" value="PROTEIN CBG07207"/>
    <property type="match status" value="1"/>
</dbReference>
<dbReference type="PANTHER" id="PTHR38608:SF2">
    <property type="entry name" value="SIGNAL PEPTIDE PROTEIN"/>
    <property type="match status" value="1"/>
</dbReference>
<protein>
    <submittedName>
        <fullName evidence="3">Major sperm protein</fullName>
    </submittedName>
</protein>
<evidence type="ECO:0000313" key="2">
    <source>
        <dbReference type="Proteomes" id="UP000035642"/>
    </source>
</evidence>
<dbReference type="STRING" id="6313.A0A0K0CY93"/>
<reference evidence="3" key="2">
    <citation type="submission" date="2017-02" db="UniProtKB">
        <authorList>
            <consortium name="WormBaseParasite"/>
        </authorList>
    </citation>
    <scope>IDENTIFICATION</scope>
</reference>
<feature type="region of interest" description="Disordered" evidence="1">
    <location>
        <begin position="167"/>
        <end position="206"/>
    </location>
</feature>
<keyword evidence="2" id="KW-1185">Reference proteome</keyword>
<sequence length="206" mass="23528">MYRSVIPNVCAVQQVKAMTTDKREVFERWRGRICGDEEICNFEGPRIQMQEQCLCSEKSHVSSPPGIKNFKFFPKFNFRLPFHSKGMLGIMNSPADSVEFYAVNKKLYDKTTCDDVVKTFTEVKDKHSISYTKDGRRIIDGKIVDGESETASSLWESALRRSAVTTHLKVDSEQTEEDDCQEVDEQEAPKAEETQAKRGSIEVKQI</sequence>
<reference evidence="2" key="1">
    <citation type="submission" date="2012-09" db="EMBL/GenBank/DDBJ databases">
        <authorList>
            <person name="Martin A.A."/>
        </authorList>
    </citation>
    <scope>NUCLEOTIDE SEQUENCE</scope>
</reference>
<evidence type="ECO:0000313" key="3">
    <source>
        <dbReference type="WBParaSite" id="ACAC_0000259801-mRNA-1"/>
    </source>
</evidence>
<feature type="compositionally biased region" description="Acidic residues" evidence="1">
    <location>
        <begin position="173"/>
        <end position="186"/>
    </location>
</feature>
<name>A0A0K0CY93_ANGCA</name>
<feature type="compositionally biased region" description="Basic and acidic residues" evidence="1">
    <location>
        <begin position="187"/>
        <end position="206"/>
    </location>
</feature>
<evidence type="ECO:0000256" key="1">
    <source>
        <dbReference type="SAM" id="MobiDB-lite"/>
    </source>
</evidence>
<dbReference type="Proteomes" id="UP000035642">
    <property type="component" value="Unassembled WGS sequence"/>
</dbReference>
<dbReference type="AlphaFoldDB" id="A0A0K0CY93"/>
<organism evidence="2 3">
    <name type="scientific">Angiostrongylus cantonensis</name>
    <name type="common">Rat lungworm</name>
    <dbReference type="NCBI Taxonomy" id="6313"/>
    <lineage>
        <taxon>Eukaryota</taxon>
        <taxon>Metazoa</taxon>
        <taxon>Ecdysozoa</taxon>
        <taxon>Nematoda</taxon>
        <taxon>Chromadorea</taxon>
        <taxon>Rhabditida</taxon>
        <taxon>Rhabditina</taxon>
        <taxon>Rhabditomorpha</taxon>
        <taxon>Strongyloidea</taxon>
        <taxon>Metastrongylidae</taxon>
        <taxon>Angiostrongylus</taxon>
    </lineage>
</organism>
<accession>A0A0K0CY93</accession>
<proteinExistence type="predicted"/>
<dbReference type="WBParaSite" id="ACAC_0000259801-mRNA-1">
    <property type="protein sequence ID" value="ACAC_0000259801-mRNA-1"/>
    <property type="gene ID" value="ACAC_0000259801"/>
</dbReference>